<name>A0A9P0TV83_PIEBR</name>
<evidence type="ECO:0000313" key="1">
    <source>
        <dbReference type="EMBL" id="CAH4038463.1"/>
    </source>
</evidence>
<accession>A0A9P0TV83</accession>
<reference evidence="1" key="1">
    <citation type="submission" date="2022-05" db="EMBL/GenBank/DDBJ databases">
        <authorList>
            <person name="Okamura Y."/>
        </authorList>
    </citation>
    <scope>NUCLEOTIDE SEQUENCE</scope>
</reference>
<gene>
    <name evidence="1" type="ORF">PIBRA_LOCUS14022</name>
</gene>
<dbReference type="Proteomes" id="UP001152562">
    <property type="component" value="Unassembled WGS sequence"/>
</dbReference>
<proteinExistence type="predicted"/>
<evidence type="ECO:0008006" key="3">
    <source>
        <dbReference type="Google" id="ProtNLM"/>
    </source>
</evidence>
<sequence length="153" mass="17723">MYATWRLPERGASLRGKKVDLVERLEMYDKHCNLAQSDPDTEEISMEIPPTTTFKDVNSNTVLPPLSTTLIRQYLNFTTKKLDQALHLYESRFLTVVIIIIIRSSWTEDSCYIKLNYFLRLWSSLKLIQTQLLPHAIQFLPVSCSGKIFSLLP</sequence>
<protein>
    <recommendedName>
        <fullName evidence="3">SAP domain-containing protein</fullName>
    </recommendedName>
</protein>
<evidence type="ECO:0000313" key="2">
    <source>
        <dbReference type="Proteomes" id="UP001152562"/>
    </source>
</evidence>
<organism evidence="1 2">
    <name type="scientific">Pieris brassicae</name>
    <name type="common">White butterfly</name>
    <name type="synonym">Large white butterfly</name>
    <dbReference type="NCBI Taxonomy" id="7116"/>
    <lineage>
        <taxon>Eukaryota</taxon>
        <taxon>Metazoa</taxon>
        <taxon>Ecdysozoa</taxon>
        <taxon>Arthropoda</taxon>
        <taxon>Hexapoda</taxon>
        <taxon>Insecta</taxon>
        <taxon>Pterygota</taxon>
        <taxon>Neoptera</taxon>
        <taxon>Endopterygota</taxon>
        <taxon>Lepidoptera</taxon>
        <taxon>Glossata</taxon>
        <taxon>Ditrysia</taxon>
        <taxon>Papilionoidea</taxon>
        <taxon>Pieridae</taxon>
        <taxon>Pierinae</taxon>
        <taxon>Pieris</taxon>
    </lineage>
</organism>
<dbReference type="AlphaFoldDB" id="A0A9P0TV83"/>
<keyword evidence="2" id="KW-1185">Reference proteome</keyword>
<dbReference type="EMBL" id="CALOZG010000087">
    <property type="protein sequence ID" value="CAH4038463.1"/>
    <property type="molecule type" value="Genomic_DNA"/>
</dbReference>
<comment type="caution">
    <text evidence="1">The sequence shown here is derived from an EMBL/GenBank/DDBJ whole genome shotgun (WGS) entry which is preliminary data.</text>
</comment>